<proteinExistence type="predicted"/>
<dbReference type="RefSeq" id="WP_217157759.1">
    <property type="nucleotide sequence ID" value="NZ_VOMB01000016.1"/>
</dbReference>
<name>A0ABS6KML2_9MYCO</name>
<accession>A0ABS6KML2</accession>
<evidence type="ECO:0000313" key="1">
    <source>
        <dbReference type="EMBL" id="MBU9764829.1"/>
    </source>
</evidence>
<sequence>MYLNTEQLAIANQAITETFEQTCIAWQAIPHWDTGDPGQSRVPSEVVNQPKFLRIRHRQVGFRVTLVQTHAPTPDSLIAEVNWAATKLARRVDNRVLRALRDNAAAKLPADAAYIPDLLGFLIDARAEVEDAGYRAPACLVTNTRALKYLADVTTGYPLTNELPSGAHVNSLHRASQFDEKFNVPSGSGVFDGTKGTVMVMLGRRRLIAHAGAPDASPGEEPVDLAVSVSPGLEVVGEAPNSRLALAVRIGFALRIKDNKALVTLYGKPIP</sequence>
<comment type="caution">
    <text evidence="1">The sequence shown here is derived from an EMBL/GenBank/DDBJ whole genome shotgun (WGS) entry which is preliminary data.</text>
</comment>
<keyword evidence="2" id="KW-1185">Reference proteome</keyword>
<reference evidence="1 2" key="1">
    <citation type="journal article" date="2021" name="Sci. Rep.">
        <title>Phenotypic and genomic hallmarks of a novel, potentially pathogenic rapidly growing Mycobacterium species related to the Mycobacterium fortuitum complex.</title>
        <authorList>
            <person name="Gharbi R."/>
            <person name="Khanna V."/>
            <person name="Frigui W."/>
            <person name="Mhenni B."/>
            <person name="Brosch R."/>
            <person name="Mardassi H."/>
        </authorList>
    </citation>
    <scope>NUCLEOTIDE SEQUENCE [LARGE SCALE GENOMIC DNA]</scope>
    <source>
        <strain evidence="1 2">TNTM28</strain>
    </source>
</reference>
<protein>
    <submittedName>
        <fullName evidence="1">Uncharacterized protein</fullName>
    </submittedName>
</protein>
<evidence type="ECO:0000313" key="2">
    <source>
        <dbReference type="Proteomes" id="UP000812982"/>
    </source>
</evidence>
<dbReference type="EMBL" id="VOMB01000016">
    <property type="protein sequence ID" value="MBU9764829.1"/>
    <property type="molecule type" value="Genomic_DNA"/>
</dbReference>
<gene>
    <name evidence="1" type="ORF">FR943_13385</name>
</gene>
<organism evidence="1 2">
    <name type="scientific">[Mycobacterium] fortunisiensis</name>
    <dbReference type="NCBI Taxonomy" id="2600579"/>
    <lineage>
        <taxon>Bacteria</taxon>
        <taxon>Bacillati</taxon>
        <taxon>Actinomycetota</taxon>
        <taxon>Actinomycetes</taxon>
        <taxon>Mycobacteriales</taxon>
        <taxon>Mycobacteriaceae</taxon>
        <taxon>Mycolicibacterium</taxon>
    </lineage>
</organism>
<dbReference type="Proteomes" id="UP000812982">
    <property type="component" value="Unassembled WGS sequence"/>
</dbReference>